<dbReference type="GeneID" id="66059639"/>
<sequence length="222" mass="26617">MWSYISFSVHYDMEKKRYVTRCPICRGRFMRNGATKPSFIREGTNQLSTNSRYPIALHNILERRMKKTLNQKEMHAEYFSEGIRLCFLLQKFYEFELNFAKWKKSSLCPSCLEYFCLNDICISQCSRSIHIPCFEKWKEVNKLCQICNKKRKLETVYKDLLVILDEKNFPFYQNDSNEQLEDESDKLKQQNAILHLRMAEAALMLEKAMKLKDDQQIRRMSQ</sequence>
<reference evidence="4" key="3">
    <citation type="submission" date="2019-12" db="UniProtKB">
        <authorList>
            <consortium name="WormBaseParasite"/>
        </authorList>
    </citation>
    <scope>IDENTIFICATION</scope>
</reference>
<accession>A0A5S6PJ61</accession>
<name>A0A4E9FTH2_BRUMA</name>
<dbReference type="KEGG" id="bmy:BM_BM295"/>
<reference evidence="3" key="1">
    <citation type="journal article" date="2007" name="Science">
        <title>Draft genome of the filarial nematode parasite Brugia malayi.</title>
        <authorList>
            <person name="Ghedin E."/>
            <person name="Wang S."/>
            <person name="Spiro D."/>
            <person name="Caler E."/>
            <person name="Zhao Q."/>
            <person name="Crabtree J."/>
            <person name="Allen J.E."/>
            <person name="Delcher A.L."/>
            <person name="Guiliano D.B."/>
            <person name="Miranda-Saavedra D."/>
            <person name="Angiuoli S.V."/>
            <person name="Creasy T."/>
            <person name="Amedeo P."/>
            <person name="Haas B."/>
            <person name="El-Sayed N.M."/>
            <person name="Wortman J.R."/>
            <person name="Feldblyum T."/>
            <person name="Tallon L."/>
            <person name="Schatz M."/>
            <person name="Shumway M."/>
            <person name="Koo H."/>
            <person name="Salzberg S.L."/>
            <person name="Schobel S."/>
            <person name="Pertea M."/>
            <person name="Pop M."/>
            <person name="White O."/>
            <person name="Barton G.J."/>
            <person name="Carlow C.K."/>
            <person name="Crawford M.J."/>
            <person name="Daub J."/>
            <person name="Dimmic M.W."/>
            <person name="Estes C.F."/>
            <person name="Foster J.M."/>
            <person name="Ganatra M."/>
            <person name="Gregory W.F."/>
            <person name="Johnson N.M."/>
            <person name="Jin J."/>
            <person name="Komuniecki R."/>
            <person name="Korf I."/>
            <person name="Kumar S."/>
            <person name="Laney S."/>
            <person name="Li B.W."/>
            <person name="Li W."/>
            <person name="Lindblom T.H."/>
            <person name="Lustigman S."/>
            <person name="Ma D."/>
            <person name="Maina C.V."/>
            <person name="Martin D.M."/>
            <person name="McCarter J.P."/>
            <person name="McReynolds L."/>
            <person name="Mitreva M."/>
            <person name="Nutman T.B."/>
            <person name="Parkinson J."/>
            <person name="Peregrin-Alvarez J.M."/>
            <person name="Poole C."/>
            <person name="Ren Q."/>
            <person name="Saunders L."/>
            <person name="Sluder A.E."/>
            <person name="Smith K."/>
            <person name="Stanke M."/>
            <person name="Unnasch T.R."/>
            <person name="Ware J."/>
            <person name="Wei A.D."/>
            <person name="Weil G."/>
            <person name="Williams D.J."/>
            <person name="Zhang Y."/>
            <person name="Williams S.A."/>
            <person name="Fraser-Liggett C."/>
            <person name="Slatko B."/>
            <person name="Blaxter M.L."/>
            <person name="Scott A.L."/>
        </authorList>
    </citation>
    <scope>NUCLEOTIDE SEQUENCE</scope>
    <source>
        <strain evidence="3">FR3</strain>
    </source>
</reference>
<keyword evidence="3" id="KW-1185">Reference proteome</keyword>
<dbReference type="InterPro" id="IPR013083">
    <property type="entry name" value="Znf_RING/FYVE/PHD"/>
</dbReference>
<gene>
    <name evidence="2 4" type="primary">Bm295</name>
    <name evidence="2" type="ORF">BM_BM295</name>
</gene>
<dbReference type="Proteomes" id="UP000006672">
    <property type="component" value="Unassembled WGS sequence"/>
</dbReference>
<dbReference type="EMBL" id="CAAKNF010000194">
    <property type="protein sequence ID" value="VIO95943.1"/>
    <property type="molecule type" value="Genomic_DNA"/>
</dbReference>
<evidence type="ECO:0000313" key="3">
    <source>
        <dbReference type="Proteomes" id="UP000006672"/>
    </source>
</evidence>
<dbReference type="InterPro" id="IPR055054">
    <property type="entry name" value="SNaCT10"/>
</dbReference>
<dbReference type="CTD" id="66059639"/>
<accession>A0A4E9FTH2</accession>
<dbReference type="AlphaFoldDB" id="A0A4E9FTH2"/>
<organism evidence="2">
    <name type="scientific">Brugia malayi</name>
    <name type="common">Filarial nematode worm</name>
    <dbReference type="NCBI Taxonomy" id="6279"/>
    <lineage>
        <taxon>Eukaryota</taxon>
        <taxon>Metazoa</taxon>
        <taxon>Ecdysozoa</taxon>
        <taxon>Nematoda</taxon>
        <taxon>Chromadorea</taxon>
        <taxon>Rhabditida</taxon>
        <taxon>Spirurina</taxon>
        <taxon>Spiruromorpha</taxon>
        <taxon>Filarioidea</taxon>
        <taxon>Onchocercidae</taxon>
        <taxon>Brugia</taxon>
    </lineage>
</organism>
<dbReference type="OMA" id="RSIHIPC"/>
<dbReference type="RefSeq" id="XP_042936017.1">
    <property type="nucleotide sequence ID" value="XM_043080083.1"/>
</dbReference>
<dbReference type="OrthoDB" id="8062037at2759"/>
<protein>
    <submittedName>
        <fullName evidence="4">Bm295</fullName>
    </submittedName>
</protein>
<dbReference type="Gene3D" id="3.30.40.10">
    <property type="entry name" value="Zinc/RING finger domain, C3HC4 (zinc finger)"/>
    <property type="match status" value="1"/>
</dbReference>
<dbReference type="SUPFAM" id="SSF57850">
    <property type="entry name" value="RING/U-box"/>
    <property type="match status" value="1"/>
</dbReference>
<dbReference type="Pfam" id="PF22717">
    <property type="entry name" value="SNaCT10"/>
    <property type="match status" value="1"/>
</dbReference>
<evidence type="ECO:0000313" key="4">
    <source>
        <dbReference type="WBParaSite" id="Bm295a.1"/>
    </source>
</evidence>
<evidence type="ECO:0000259" key="1">
    <source>
        <dbReference type="Pfam" id="PF22717"/>
    </source>
</evidence>
<dbReference type="WBParaSite" id="Bm295a.1">
    <property type="protein sequence ID" value="Bm295a.1"/>
    <property type="gene ID" value="WBGene00220556"/>
</dbReference>
<feature type="domain" description="Short NACHT-associated C-terminal" evidence="1">
    <location>
        <begin position="166"/>
        <end position="211"/>
    </location>
</feature>
<proteinExistence type="predicted"/>
<reference evidence="2" key="2">
    <citation type="submission" date="2019-04" db="EMBL/GenBank/DDBJ databases">
        <authorList>
            <person name="Howe K."/>
            <person name="Paulini M."/>
            <person name="Williams G."/>
        </authorList>
    </citation>
    <scope>NUCLEOTIDE SEQUENCE [LARGE SCALE GENOMIC DNA]</scope>
    <source>
        <strain evidence="2">FR3</strain>
    </source>
</reference>
<evidence type="ECO:0000313" key="2">
    <source>
        <dbReference type="EMBL" id="VIO95943.1"/>
    </source>
</evidence>